<sequence length="353" mass="39735">MDQNDGFLKDIWYFAVHGREIKPGALVHKVIAGQPVLVGRTKAGDAFAIRDICPHRGVPLSAGKFVETDNQPTVQCPYHGWRFGTDGVCKHIPSLYEGQDMDPTKIAVTSYPLREQQGALWVFVPSDLRNPAQPTEEPPLMPGVGDRPARIYQKFDLTCHVDNAVIGLIDPAHGPFVHKNWFWRDESGMREKAKEFAPVKNGFVMVGHKPSANSKVYSLLGGDVKTEISFLIPGVRIEHITAGKHHVVGMTTVTPTGPEETEITQSFYSTNPVLNFLAPVFKPFMYHFLKQDADIANIMQEGLKFDPRLMLINESDIQGKWYFSMKAEWDRARAEGRPFKNPVPEKTVLRWRS</sequence>
<dbReference type="GO" id="GO:0051537">
    <property type="term" value="F:2 iron, 2 sulfur cluster binding"/>
    <property type="evidence" value="ECO:0007669"/>
    <property type="project" value="UniProtKB-KW"/>
</dbReference>
<feature type="domain" description="Rieske" evidence="6">
    <location>
        <begin position="13"/>
        <end position="122"/>
    </location>
</feature>
<evidence type="ECO:0000256" key="5">
    <source>
        <dbReference type="ARBA" id="ARBA00023014"/>
    </source>
</evidence>
<dbReference type="InterPro" id="IPR017941">
    <property type="entry name" value="Rieske_2Fe-2S"/>
</dbReference>
<dbReference type="Pfam" id="PF00355">
    <property type="entry name" value="Rieske"/>
    <property type="match status" value="1"/>
</dbReference>
<gene>
    <name evidence="7" type="ORF">BN1012_Phect2426</name>
</gene>
<dbReference type="SUPFAM" id="SSF55961">
    <property type="entry name" value="Bet v1-like"/>
    <property type="match status" value="1"/>
</dbReference>
<keyword evidence="8" id="KW-1185">Reference proteome</keyword>
<dbReference type="EMBL" id="HG966617">
    <property type="protein sequence ID" value="CDO60639.1"/>
    <property type="molecule type" value="Genomic_DNA"/>
</dbReference>
<dbReference type="Gene3D" id="3.90.380.10">
    <property type="entry name" value="Naphthalene 1,2-dioxygenase Alpha Subunit, Chain A, domain 1"/>
    <property type="match status" value="1"/>
</dbReference>
<proteinExistence type="predicted"/>
<dbReference type="KEGG" id="pect:BN1012_Phect2426"/>
<evidence type="ECO:0000259" key="6">
    <source>
        <dbReference type="PROSITE" id="PS51296"/>
    </source>
</evidence>
<keyword evidence="3" id="KW-0560">Oxidoreductase</keyword>
<dbReference type="OrthoDB" id="9800776at2"/>
<dbReference type="AlphaFoldDB" id="X5MGL0"/>
<dbReference type="HOGENOM" id="CLU_039484_1_0_5"/>
<keyword evidence="4" id="KW-0408">Iron</keyword>
<dbReference type="Proteomes" id="UP000032160">
    <property type="component" value="Chromosome I"/>
</dbReference>
<dbReference type="GO" id="GO:0046872">
    <property type="term" value="F:metal ion binding"/>
    <property type="evidence" value="ECO:0007669"/>
    <property type="project" value="UniProtKB-KW"/>
</dbReference>
<dbReference type="SUPFAM" id="SSF50022">
    <property type="entry name" value="ISP domain"/>
    <property type="match status" value="1"/>
</dbReference>
<evidence type="ECO:0000256" key="4">
    <source>
        <dbReference type="ARBA" id="ARBA00023004"/>
    </source>
</evidence>
<dbReference type="PROSITE" id="PS51296">
    <property type="entry name" value="RIESKE"/>
    <property type="match status" value="1"/>
</dbReference>
<keyword evidence="2" id="KW-0479">Metal-binding</keyword>
<dbReference type="InterPro" id="IPR050584">
    <property type="entry name" value="Cholesterol_7-desaturase"/>
</dbReference>
<dbReference type="CDD" id="cd03469">
    <property type="entry name" value="Rieske_RO_Alpha_N"/>
    <property type="match status" value="1"/>
</dbReference>
<evidence type="ECO:0000313" key="7">
    <source>
        <dbReference type="EMBL" id="CDO60639.1"/>
    </source>
</evidence>
<dbReference type="RefSeq" id="WP_043948638.1">
    <property type="nucleotide sequence ID" value="NZ_HG966617.1"/>
</dbReference>
<dbReference type="PANTHER" id="PTHR21266:SF60">
    <property type="entry name" value="3-KETOSTEROID-9-ALPHA-MONOOXYGENASE, OXYGENASE COMPONENT"/>
    <property type="match status" value="1"/>
</dbReference>
<name>X5MGL0_9HYPH</name>
<protein>
    <submittedName>
        <fullName evidence="7">Rieske 2Fe-2S family protein</fullName>
    </submittedName>
</protein>
<dbReference type="STRING" id="1458461.BN1012_Phect2426"/>
<evidence type="ECO:0000256" key="1">
    <source>
        <dbReference type="ARBA" id="ARBA00022714"/>
    </source>
</evidence>
<reference evidence="7 8" key="1">
    <citation type="journal article" date="2014" name="Front. Genet.">
        <title>Genome and metabolic network of "Candidatus Phaeomarinobacter ectocarpi" Ec32, a new candidate genus of Alphaproteobacteria frequently associated with brown algae.</title>
        <authorList>
            <person name="Dittami S.M."/>
            <person name="Barbeyron T."/>
            <person name="Boyen C."/>
            <person name="Cambefort J."/>
            <person name="Collet G."/>
            <person name="Delage L."/>
            <person name="Gobet A."/>
            <person name="Groisillier A."/>
            <person name="Leblanc C."/>
            <person name="Michel G."/>
            <person name="Scornet D."/>
            <person name="Siegel A."/>
            <person name="Tapia J.E."/>
            <person name="Tonon T."/>
        </authorList>
    </citation>
    <scope>NUCLEOTIDE SEQUENCE [LARGE SCALE GENOMIC DNA]</scope>
    <source>
        <strain evidence="7 8">Ec32</strain>
    </source>
</reference>
<keyword evidence="5" id="KW-0411">Iron-sulfur</keyword>
<organism evidence="7 8">
    <name type="scientific">Candidatus Phaeomarinibacter ectocarpi</name>
    <dbReference type="NCBI Taxonomy" id="1458461"/>
    <lineage>
        <taxon>Bacteria</taxon>
        <taxon>Pseudomonadati</taxon>
        <taxon>Pseudomonadota</taxon>
        <taxon>Alphaproteobacteria</taxon>
        <taxon>Hyphomicrobiales</taxon>
        <taxon>Parvibaculaceae</taxon>
        <taxon>Candidatus Phaeomarinibacter</taxon>
    </lineage>
</organism>
<evidence type="ECO:0000256" key="2">
    <source>
        <dbReference type="ARBA" id="ARBA00022723"/>
    </source>
</evidence>
<evidence type="ECO:0000256" key="3">
    <source>
        <dbReference type="ARBA" id="ARBA00023002"/>
    </source>
</evidence>
<evidence type="ECO:0000313" key="8">
    <source>
        <dbReference type="Proteomes" id="UP000032160"/>
    </source>
</evidence>
<dbReference type="InterPro" id="IPR036922">
    <property type="entry name" value="Rieske_2Fe-2S_sf"/>
</dbReference>
<dbReference type="PANTHER" id="PTHR21266">
    <property type="entry name" value="IRON-SULFUR DOMAIN CONTAINING PROTEIN"/>
    <property type="match status" value="1"/>
</dbReference>
<keyword evidence="1" id="KW-0001">2Fe-2S</keyword>
<accession>X5MGL0</accession>
<dbReference type="GO" id="GO:0016491">
    <property type="term" value="F:oxidoreductase activity"/>
    <property type="evidence" value="ECO:0007669"/>
    <property type="project" value="UniProtKB-KW"/>
</dbReference>
<dbReference type="Gene3D" id="2.102.10.10">
    <property type="entry name" value="Rieske [2Fe-2S] iron-sulphur domain"/>
    <property type="match status" value="1"/>
</dbReference>